<keyword evidence="6" id="KW-1133">Transmembrane helix</keyword>
<evidence type="ECO:0000256" key="2">
    <source>
        <dbReference type="ARBA" id="ARBA00005745"/>
    </source>
</evidence>
<dbReference type="PANTHER" id="PTHR30012:SF7">
    <property type="entry name" value="PROTEIN TRANSPORT PROTEIN HOFC HOMOLOG"/>
    <property type="match status" value="1"/>
</dbReference>
<feature type="non-terminal residue" evidence="9">
    <location>
        <position position="159"/>
    </location>
</feature>
<dbReference type="Gene3D" id="1.20.81.30">
    <property type="entry name" value="Type II secretion system (T2SS), domain F"/>
    <property type="match status" value="1"/>
</dbReference>
<evidence type="ECO:0000256" key="4">
    <source>
        <dbReference type="ARBA" id="ARBA00022519"/>
    </source>
</evidence>
<comment type="subcellular location">
    <subcellularLocation>
        <location evidence="1">Cell inner membrane</location>
        <topology evidence="1">Multi-pass membrane protein</topology>
    </subcellularLocation>
</comment>
<dbReference type="Pfam" id="PF00482">
    <property type="entry name" value="T2SSF"/>
    <property type="match status" value="1"/>
</dbReference>
<evidence type="ECO:0000313" key="9">
    <source>
        <dbReference type="EMBL" id="SVD81453.1"/>
    </source>
</evidence>
<comment type="similarity">
    <text evidence="2">Belongs to the GSP F family.</text>
</comment>
<dbReference type="InterPro" id="IPR018076">
    <property type="entry name" value="T2SS_GspF_dom"/>
</dbReference>
<dbReference type="AlphaFoldDB" id="A0A382YDV8"/>
<evidence type="ECO:0000256" key="1">
    <source>
        <dbReference type="ARBA" id="ARBA00004429"/>
    </source>
</evidence>
<keyword evidence="4" id="KW-0997">Cell inner membrane</keyword>
<organism evidence="9">
    <name type="scientific">marine metagenome</name>
    <dbReference type="NCBI Taxonomy" id="408172"/>
    <lineage>
        <taxon>unclassified sequences</taxon>
        <taxon>metagenomes</taxon>
        <taxon>ecological metagenomes</taxon>
    </lineage>
</organism>
<name>A0A382YDV8_9ZZZZ</name>
<dbReference type="InterPro" id="IPR003004">
    <property type="entry name" value="GspF/PilC"/>
</dbReference>
<evidence type="ECO:0000259" key="8">
    <source>
        <dbReference type="Pfam" id="PF00482"/>
    </source>
</evidence>
<keyword evidence="7" id="KW-0472">Membrane</keyword>
<proteinExistence type="inferred from homology"/>
<sequence>MDKFSYKGIAEGKYVEGEIEALNQEEASHKLKEQKVIITNLDKSKKKKSEAKAKGKKGGGFSFGKKKVKVEEILIFSKQFATMVKAGLPILEVLGMLRDQLESPAIKEVIEDIRKSLEGGVTLSKCFEKYPQYFDNVYCNLIKAGEASGKLDVFLMKIV</sequence>
<gene>
    <name evidence="9" type="ORF">METZ01_LOCUS434307</name>
</gene>
<dbReference type="EMBL" id="UINC01175037">
    <property type="protein sequence ID" value="SVD81453.1"/>
    <property type="molecule type" value="Genomic_DNA"/>
</dbReference>
<dbReference type="GO" id="GO:0005886">
    <property type="term" value="C:plasma membrane"/>
    <property type="evidence" value="ECO:0007669"/>
    <property type="project" value="UniProtKB-SubCell"/>
</dbReference>
<protein>
    <recommendedName>
        <fullName evidence="8">Type II secretion system protein GspF domain-containing protein</fullName>
    </recommendedName>
</protein>
<reference evidence="9" key="1">
    <citation type="submission" date="2018-05" db="EMBL/GenBank/DDBJ databases">
        <authorList>
            <person name="Lanie J.A."/>
            <person name="Ng W.-L."/>
            <person name="Kazmierczak K.M."/>
            <person name="Andrzejewski T.M."/>
            <person name="Davidsen T.M."/>
            <person name="Wayne K.J."/>
            <person name="Tettelin H."/>
            <person name="Glass J.I."/>
            <person name="Rusch D."/>
            <person name="Podicherti R."/>
            <person name="Tsui H.-C.T."/>
            <person name="Winkler M.E."/>
        </authorList>
    </citation>
    <scope>NUCLEOTIDE SEQUENCE</scope>
</reference>
<dbReference type="InterPro" id="IPR042094">
    <property type="entry name" value="T2SS_GspF_sf"/>
</dbReference>
<dbReference type="GO" id="GO:0015628">
    <property type="term" value="P:protein secretion by the type II secretion system"/>
    <property type="evidence" value="ECO:0007669"/>
    <property type="project" value="TreeGrafter"/>
</dbReference>
<evidence type="ECO:0000256" key="3">
    <source>
        <dbReference type="ARBA" id="ARBA00022475"/>
    </source>
</evidence>
<keyword evidence="5" id="KW-0812">Transmembrane</keyword>
<feature type="domain" description="Type II secretion system protein GspF" evidence="8">
    <location>
        <begin position="76"/>
        <end position="158"/>
    </location>
</feature>
<keyword evidence="3" id="KW-1003">Cell membrane</keyword>
<accession>A0A382YDV8</accession>
<evidence type="ECO:0000256" key="6">
    <source>
        <dbReference type="ARBA" id="ARBA00022989"/>
    </source>
</evidence>
<evidence type="ECO:0000256" key="5">
    <source>
        <dbReference type="ARBA" id="ARBA00022692"/>
    </source>
</evidence>
<dbReference type="FunFam" id="1.20.81.30:FF:000001">
    <property type="entry name" value="Type II secretion system protein F"/>
    <property type="match status" value="1"/>
</dbReference>
<dbReference type="PANTHER" id="PTHR30012">
    <property type="entry name" value="GENERAL SECRETION PATHWAY PROTEIN"/>
    <property type="match status" value="1"/>
</dbReference>
<evidence type="ECO:0000256" key="7">
    <source>
        <dbReference type="ARBA" id="ARBA00023136"/>
    </source>
</evidence>